<dbReference type="InterPro" id="IPR003829">
    <property type="entry name" value="Pirin_N_dom"/>
</dbReference>
<evidence type="ECO:0000256" key="2">
    <source>
        <dbReference type="RuleBase" id="RU003457"/>
    </source>
</evidence>
<feature type="domain" description="Pirin N-terminal" evidence="3">
    <location>
        <begin position="17"/>
        <end position="119"/>
    </location>
</feature>
<evidence type="ECO:0000313" key="4">
    <source>
        <dbReference type="EMBL" id="MFC5730375.1"/>
    </source>
</evidence>
<keyword evidence="5" id="KW-1185">Reference proteome</keyword>
<comment type="similarity">
    <text evidence="1 2">Belongs to the pirin family.</text>
</comment>
<name>A0ABW0ZP32_9ACTN</name>
<dbReference type="InterPro" id="IPR012093">
    <property type="entry name" value="Pirin"/>
</dbReference>
<comment type="caution">
    <text evidence="4">The sequence shown here is derived from an EMBL/GenBank/DDBJ whole genome shotgun (WGS) entry which is preliminary data.</text>
</comment>
<accession>A0ABW0ZP32</accession>
<reference evidence="5" key="1">
    <citation type="journal article" date="2019" name="Int. J. Syst. Evol. Microbiol.">
        <title>The Global Catalogue of Microorganisms (GCM) 10K type strain sequencing project: providing services to taxonomists for standard genome sequencing and annotation.</title>
        <authorList>
            <consortium name="The Broad Institute Genomics Platform"/>
            <consortium name="The Broad Institute Genome Sequencing Center for Infectious Disease"/>
            <person name="Wu L."/>
            <person name="Ma J."/>
        </authorList>
    </citation>
    <scope>NUCLEOTIDE SEQUENCE [LARGE SCALE GENOMIC DNA]</scope>
    <source>
        <strain evidence="5">YIM 94188</strain>
    </source>
</reference>
<sequence>MSVEIRRASGRFVERSTGRLSHHGFSFGDHYDPDRVSFGPMVCHDDHLLGRGVGFDEHPHQGLEIVTWVVSGSVEHRDSTGASATLGAGECGLLSAGSGVRHSEVASGDGPARFVQVWLSPETPGREPSYASTPVAAEPAAGLVPVAGPGAPLPVDVRGAGFSVARLGAGEAVSLPDGGRVHVFVTTGALLRFSLAEPLSAGDALLMSDEAAHTVTAAVPTELLVWSFS</sequence>
<dbReference type="RefSeq" id="WP_378527405.1">
    <property type="nucleotide sequence ID" value="NZ_JBHSNS010000008.1"/>
</dbReference>
<evidence type="ECO:0000256" key="1">
    <source>
        <dbReference type="ARBA" id="ARBA00008416"/>
    </source>
</evidence>
<proteinExistence type="inferred from homology"/>
<dbReference type="EMBL" id="JBHSNS010000008">
    <property type="protein sequence ID" value="MFC5730375.1"/>
    <property type="molecule type" value="Genomic_DNA"/>
</dbReference>
<dbReference type="Proteomes" id="UP001596072">
    <property type="component" value="Unassembled WGS sequence"/>
</dbReference>
<dbReference type="PANTHER" id="PTHR43212:SF3">
    <property type="entry name" value="QUERCETIN 2,3-DIOXYGENASE"/>
    <property type="match status" value="1"/>
</dbReference>
<dbReference type="Gene3D" id="2.60.120.10">
    <property type="entry name" value="Jelly Rolls"/>
    <property type="match status" value="1"/>
</dbReference>
<dbReference type="InterPro" id="IPR014710">
    <property type="entry name" value="RmlC-like_jellyroll"/>
</dbReference>
<dbReference type="Pfam" id="PF02678">
    <property type="entry name" value="Pirin"/>
    <property type="match status" value="1"/>
</dbReference>
<dbReference type="SUPFAM" id="SSF51182">
    <property type="entry name" value="RmlC-like cupins"/>
    <property type="match status" value="1"/>
</dbReference>
<protein>
    <submittedName>
        <fullName evidence="4">Pirin family protein</fullName>
    </submittedName>
</protein>
<organism evidence="4 5">
    <name type="scientific">Nocardioides vastitatis</name>
    <dbReference type="NCBI Taxonomy" id="2568655"/>
    <lineage>
        <taxon>Bacteria</taxon>
        <taxon>Bacillati</taxon>
        <taxon>Actinomycetota</taxon>
        <taxon>Actinomycetes</taxon>
        <taxon>Propionibacteriales</taxon>
        <taxon>Nocardioidaceae</taxon>
        <taxon>Nocardioides</taxon>
    </lineage>
</organism>
<evidence type="ECO:0000313" key="5">
    <source>
        <dbReference type="Proteomes" id="UP001596072"/>
    </source>
</evidence>
<gene>
    <name evidence="4" type="ORF">ACFPQB_15735</name>
</gene>
<dbReference type="InterPro" id="IPR011051">
    <property type="entry name" value="RmlC_Cupin_sf"/>
</dbReference>
<dbReference type="PANTHER" id="PTHR43212">
    <property type="entry name" value="QUERCETIN 2,3-DIOXYGENASE"/>
    <property type="match status" value="1"/>
</dbReference>
<evidence type="ECO:0000259" key="3">
    <source>
        <dbReference type="Pfam" id="PF02678"/>
    </source>
</evidence>